<gene>
    <name evidence="3" type="ORF">BN7_2015</name>
</gene>
<keyword evidence="4" id="KW-1185">Reference proteome</keyword>
<feature type="compositionally biased region" description="Polar residues" evidence="1">
    <location>
        <begin position="620"/>
        <end position="632"/>
    </location>
</feature>
<evidence type="ECO:0000313" key="3">
    <source>
        <dbReference type="EMBL" id="CCH42470.1"/>
    </source>
</evidence>
<feature type="compositionally biased region" description="Low complexity" evidence="1">
    <location>
        <begin position="324"/>
        <end position="335"/>
    </location>
</feature>
<comment type="caution">
    <text evidence="3">The sequence shown here is derived from an EMBL/GenBank/DDBJ whole genome shotgun (WGS) entry which is preliminary data.</text>
</comment>
<feature type="region of interest" description="Disordered" evidence="1">
    <location>
        <begin position="459"/>
        <end position="670"/>
    </location>
</feature>
<dbReference type="InParanoid" id="K0KBP1"/>
<dbReference type="InterPro" id="IPR028565">
    <property type="entry name" value="MHD"/>
</dbReference>
<dbReference type="EMBL" id="CAIF01000047">
    <property type="protein sequence ID" value="CCH42470.1"/>
    <property type="molecule type" value="Genomic_DNA"/>
</dbReference>
<sequence>MASQERTQYSSSILVSQSPIDATEIVRVRLSQAKLLNDEFARFFKNYQSIKSNYLNQLNRLIKDSQDLNKNIERGIIENQVLSREELKYYNVDAIGHLGQIWGQVISEIKDEVATNYRLGQVIDRDVISPLSQYTSKDKRWGEIRGLHAKLSEVAQTIEFNQDKVEKYQHSKNPEKIAKYESALQSANQTWDSEAPFVFESFECTDFDRLSFLRDSLLRFQTAYSDALNKTSQSNEKALETILNFNPETEISRFAKVSSEASYIPKEARKAAESPKINQNESGTVAGSHSHGHVQGHGSQAGPPLGTGSAFGSSAGNRQASVSTTATTQTQNNNKKATRPETSSSSSKESKSKGKLKSKVGSIFGRKKNKNKNLDISDTVPESETSSLASAPRTNTNRLSRASSLASRLKTQPSGNNLAPQHQQDDISGGQQPKGGSSGVTAVGAGAGAAVAAGGAYVASHLSNEQHPQQQQQSQQQPKPISKNSGAGSYGQPQNQQSSSYPQQQRPLGQQQPLASQSTSSSDVPLSLNQPPLKPTSRANSSANVNGASPTISKPVETTQQTFNDRRPSERSYSDTNSSLNHDQHSHEALQHQPPPSQIQLQSSDSLTQDHRAPPPPPSRKTQQFGSQNLTNIREDGDTSFGSTQSGPAHHGSVPPPPAVAASSSTQGQRRDIQSGLFTNLNQTDIENHQNKRISSFNSFGGDSINNLNPQLTGSSLTLNHPGLFQHSALTQPGLNASVAEVINAKFKDGVQINSQIVGEIAFNYLSDGYDIPTRSNLKIHGSQQFDKIIPNNQFLKQIDHDEFEIIPHSILSRTLGGLKYLIKNSNAPIIVHPVWRFEPHQASVMLTIKLAPFIAEQLDADEVVEINELNVSVAVTDALTTGALSKPQGTFNKDKSRISWKYNQSLKLTSTSEEKLVARFLTTTQAKESSQGVVLKFSINNENGGKFITSNVELESQNFTEDDPFAQETWKPVPSAKTLVAGSYSALA</sequence>
<feature type="compositionally biased region" description="Basic and acidic residues" evidence="1">
    <location>
        <begin position="564"/>
        <end position="573"/>
    </location>
</feature>
<feature type="compositionally biased region" description="Low complexity" evidence="1">
    <location>
        <begin position="398"/>
        <end position="409"/>
    </location>
</feature>
<dbReference type="SUPFAM" id="SSF103657">
    <property type="entry name" value="BAR/IMD domain-like"/>
    <property type="match status" value="1"/>
</dbReference>
<feature type="compositionally biased region" description="Polar residues" evidence="1">
    <location>
        <begin position="374"/>
        <end position="397"/>
    </location>
</feature>
<feature type="domain" description="MHD" evidence="2">
    <location>
        <begin position="732"/>
        <end position="988"/>
    </location>
</feature>
<dbReference type="HOGENOM" id="CLU_017975_0_0_1"/>
<feature type="region of interest" description="Disordered" evidence="1">
    <location>
        <begin position="266"/>
        <end position="442"/>
    </location>
</feature>
<evidence type="ECO:0000313" key="4">
    <source>
        <dbReference type="Proteomes" id="UP000009328"/>
    </source>
</evidence>
<dbReference type="Gene3D" id="1.20.1270.60">
    <property type="entry name" value="Arfaptin homology (AH) domain/BAR domain"/>
    <property type="match status" value="1"/>
</dbReference>
<dbReference type="FunCoup" id="K0KBP1">
    <property type="interactions" value="179"/>
</dbReference>
<reference evidence="3 4" key="1">
    <citation type="journal article" date="2012" name="Eukaryot. Cell">
        <title>Draft genome sequence of Wickerhamomyces ciferrii NRRL Y-1031 F-60-10.</title>
        <authorList>
            <person name="Schneider J."/>
            <person name="Andrea H."/>
            <person name="Blom J."/>
            <person name="Jaenicke S."/>
            <person name="Ruckert C."/>
            <person name="Schorsch C."/>
            <person name="Szczepanowski R."/>
            <person name="Farwick M."/>
            <person name="Goesmann A."/>
            <person name="Puhler A."/>
            <person name="Schaffer S."/>
            <person name="Tauch A."/>
            <person name="Kohler T."/>
            <person name="Brinkrolf K."/>
        </authorList>
    </citation>
    <scope>NUCLEOTIDE SEQUENCE [LARGE SCALE GENOMIC DNA]</scope>
    <source>
        <strain evidence="4">ATCC 14091 / BCRC 22168 / CBS 111 / JCM 3599 / NBRC 0793 / NRRL Y-1031 F-60-10</strain>
    </source>
</reference>
<feature type="compositionally biased region" description="Low complexity" evidence="1">
    <location>
        <begin position="490"/>
        <end position="514"/>
    </location>
</feature>
<dbReference type="InterPro" id="IPR049609">
    <property type="entry name" value="Syp1-like_MHD"/>
</dbReference>
<dbReference type="Proteomes" id="UP000009328">
    <property type="component" value="Unassembled WGS sequence"/>
</dbReference>
<dbReference type="InterPro" id="IPR018808">
    <property type="entry name" value="Muniscin_C"/>
</dbReference>
<dbReference type="AlphaFoldDB" id="K0KBP1"/>
<feature type="compositionally biased region" description="Polar residues" evidence="1">
    <location>
        <begin position="310"/>
        <end position="323"/>
    </location>
</feature>
<protein>
    <submittedName>
        <fullName evidence="3">Suppressor of profilin deletion</fullName>
    </submittedName>
</protein>
<dbReference type="InterPro" id="IPR027267">
    <property type="entry name" value="AH/BAR_dom_sf"/>
</dbReference>
<feature type="compositionally biased region" description="Polar residues" evidence="1">
    <location>
        <begin position="537"/>
        <end position="563"/>
    </location>
</feature>
<feature type="compositionally biased region" description="Low complexity" evidence="1">
    <location>
        <begin position="598"/>
        <end position="607"/>
    </location>
</feature>
<proteinExistence type="predicted"/>
<dbReference type="STRING" id="1206466.K0KBP1"/>
<dbReference type="PROSITE" id="PS51072">
    <property type="entry name" value="MHD"/>
    <property type="match status" value="1"/>
</dbReference>
<dbReference type="Pfam" id="PF10291">
    <property type="entry name" value="muHD"/>
    <property type="match status" value="1"/>
</dbReference>
<evidence type="ECO:0000256" key="1">
    <source>
        <dbReference type="SAM" id="MobiDB-lite"/>
    </source>
</evidence>
<evidence type="ECO:0000259" key="2">
    <source>
        <dbReference type="PROSITE" id="PS51072"/>
    </source>
</evidence>
<feature type="compositionally biased region" description="Low complexity" evidence="1">
    <location>
        <begin position="459"/>
        <end position="480"/>
    </location>
</feature>
<organism evidence="3 4">
    <name type="scientific">Wickerhamomyces ciferrii (strain ATCC 14091 / BCRC 22168 / CBS 111 / JCM 3599 / NBRC 0793 / NRRL Y-1031 F-60-10)</name>
    <name type="common">Yeast</name>
    <name type="synonym">Pichia ciferrii</name>
    <dbReference type="NCBI Taxonomy" id="1206466"/>
    <lineage>
        <taxon>Eukaryota</taxon>
        <taxon>Fungi</taxon>
        <taxon>Dikarya</taxon>
        <taxon>Ascomycota</taxon>
        <taxon>Saccharomycotina</taxon>
        <taxon>Saccharomycetes</taxon>
        <taxon>Phaffomycetales</taxon>
        <taxon>Wickerhamomycetaceae</taxon>
        <taxon>Wickerhamomyces</taxon>
    </lineage>
</organism>
<feature type="compositionally biased region" description="Polar residues" evidence="1">
    <location>
        <begin position="410"/>
        <end position="422"/>
    </location>
</feature>
<dbReference type="eggNOG" id="ENOG502QQAW">
    <property type="taxonomic scope" value="Eukaryota"/>
</dbReference>
<dbReference type="CDD" id="cd09264">
    <property type="entry name" value="AP_Syp1_MHD"/>
    <property type="match status" value="1"/>
</dbReference>
<name>K0KBP1_WICCF</name>
<accession>K0KBP1</accession>
<feature type="compositionally biased region" description="Polar residues" evidence="1">
    <location>
        <begin position="515"/>
        <end position="530"/>
    </location>
</feature>